<dbReference type="EMBL" id="JARMAB010000002">
    <property type="protein sequence ID" value="MED1201694.1"/>
    <property type="molecule type" value="Genomic_DNA"/>
</dbReference>
<dbReference type="Pfam" id="PF01740">
    <property type="entry name" value="STAS"/>
    <property type="match status" value="1"/>
</dbReference>
<sequence>MRQELLYIGKKIVENQVQIAGKLIDFQNVHYKHILEHSDESYEQLIEWRAELIQALGKSLFGDSEEVRKEIHQWAEKTGDFSIRNQIPLSDTLRALTCYRSVIWEVFTEELEKRAFQAITMLHVGKIIDPLLDEISNIFGLMWEQHTNKLMDNAYSALDEISVPLVPVDEGVAIIPVVGNIDERRAQLILENSLEKSQNFEVDHLIMDISGVPTINEAVADKLINITKALSLTGIQAHLTGIRPEIAQTLASLNIPFHDLKTSGSLRQALHKIRNRQGL</sequence>
<evidence type="ECO:0000313" key="3">
    <source>
        <dbReference type="EMBL" id="MED1201694.1"/>
    </source>
</evidence>
<dbReference type="PROSITE" id="PS50801">
    <property type="entry name" value="STAS"/>
    <property type="match status" value="1"/>
</dbReference>
<dbReference type="Proteomes" id="UP001341444">
    <property type="component" value="Unassembled WGS sequence"/>
</dbReference>
<evidence type="ECO:0000259" key="2">
    <source>
        <dbReference type="PROSITE" id="PS50801"/>
    </source>
</evidence>
<keyword evidence="1" id="KW-0597">Phosphoprotein</keyword>
<dbReference type="PANTHER" id="PTHR33745">
    <property type="entry name" value="RSBT ANTAGONIST PROTEIN RSBS-RELATED"/>
    <property type="match status" value="1"/>
</dbReference>
<dbReference type="Gene3D" id="3.30.750.24">
    <property type="entry name" value="STAS domain"/>
    <property type="match status" value="1"/>
</dbReference>
<organism evidence="3 4">
    <name type="scientific">Heyndrickxia acidicola</name>
    <dbReference type="NCBI Taxonomy" id="209389"/>
    <lineage>
        <taxon>Bacteria</taxon>
        <taxon>Bacillati</taxon>
        <taxon>Bacillota</taxon>
        <taxon>Bacilli</taxon>
        <taxon>Bacillales</taxon>
        <taxon>Bacillaceae</taxon>
        <taxon>Heyndrickxia</taxon>
    </lineage>
</organism>
<dbReference type="InterPro" id="IPR036513">
    <property type="entry name" value="STAS_dom_sf"/>
</dbReference>
<dbReference type="RefSeq" id="WP_066263552.1">
    <property type="nucleotide sequence ID" value="NZ_JARMAB010000002.1"/>
</dbReference>
<accession>A0ABU6MAK7</accession>
<evidence type="ECO:0000256" key="1">
    <source>
        <dbReference type="ARBA" id="ARBA00022553"/>
    </source>
</evidence>
<dbReference type="InterPro" id="IPR051932">
    <property type="entry name" value="Bact_StressResp_Reg"/>
</dbReference>
<dbReference type="CDD" id="cd07041">
    <property type="entry name" value="STAS_RsbR_RsbS_like"/>
    <property type="match status" value="1"/>
</dbReference>
<gene>
    <name evidence="3" type="ORF">P4T90_01165</name>
</gene>
<evidence type="ECO:0000313" key="4">
    <source>
        <dbReference type="Proteomes" id="UP001341444"/>
    </source>
</evidence>
<dbReference type="InterPro" id="IPR002645">
    <property type="entry name" value="STAS_dom"/>
</dbReference>
<protein>
    <submittedName>
        <fullName evidence="3">STAS domain-containing protein</fullName>
    </submittedName>
</protein>
<name>A0ABU6MAK7_9BACI</name>
<reference evidence="3 4" key="1">
    <citation type="submission" date="2023-03" db="EMBL/GenBank/DDBJ databases">
        <title>Bacillus Genome Sequencing.</title>
        <authorList>
            <person name="Dunlap C."/>
        </authorList>
    </citation>
    <scope>NUCLEOTIDE SEQUENCE [LARGE SCALE GENOMIC DNA]</scope>
    <source>
        <strain evidence="3 4">B-23453</strain>
    </source>
</reference>
<proteinExistence type="predicted"/>
<keyword evidence="4" id="KW-1185">Reference proteome</keyword>
<comment type="caution">
    <text evidence="3">The sequence shown here is derived from an EMBL/GenBank/DDBJ whole genome shotgun (WGS) entry which is preliminary data.</text>
</comment>
<dbReference type="SUPFAM" id="SSF52091">
    <property type="entry name" value="SpoIIaa-like"/>
    <property type="match status" value="1"/>
</dbReference>
<dbReference type="PANTHER" id="PTHR33745:SF3">
    <property type="entry name" value="RSBT CO-ANTAGONIST PROTEIN RSBRC"/>
    <property type="match status" value="1"/>
</dbReference>
<feature type="domain" description="STAS" evidence="2">
    <location>
        <begin position="162"/>
        <end position="273"/>
    </location>
</feature>